<evidence type="ECO:0000259" key="4">
    <source>
        <dbReference type="Pfam" id="PF00561"/>
    </source>
</evidence>
<keyword evidence="6" id="KW-1185">Reference proteome</keyword>
<evidence type="ECO:0000256" key="1">
    <source>
        <dbReference type="ARBA" id="ARBA00022801"/>
    </source>
</evidence>
<dbReference type="Gene3D" id="3.40.50.1820">
    <property type="entry name" value="alpha/beta hydrolase"/>
    <property type="match status" value="1"/>
</dbReference>
<feature type="chain" id="PRO_5045240691" description="AB hydrolase-1 domain-containing protein" evidence="3">
    <location>
        <begin position="22"/>
        <end position="356"/>
    </location>
</feature>
<dbReference type="Pfam" id="PF00561">
    <property type="entry name" value="Abhydrolase_1"/>
    <property type="match status" value="1"/>
</dbReference>
<protein>
    <recommendedName>
        <fullName evidence="4">AB hydrolase-1 domain-containing protein</fullName>
    </recommendedName>
</protein>
<evidence type="ECO:0000313" key="6">
    <source>
        <dbReference type="Proteomes" id="UP001305779"/>
    </source>
</evidence>
<keyword evidence="1" id="KW-0378">Hydrolase</keyword>
<evidence type="ECO:0000313" key="5">
    <source>
        <dbReference type="EMBL" id="KAK4498373.1"/>
    </source>
</evidence>
<dbReference type="PANTHER" id="PTHR43329">
    <property type="entry name" value="EPOXIDE HYDROLASE"/>
    <property type="match status" value="1"/>
</dbReference>
<dbReference type="SUPFAM" id="SSF53474">
    <property type="entry name" value="alpha/beta-Hydrolases"/>
    <property type="match status" value="1"/>
</dbReference>
<feature type="domain" description="AB hydrolase-1" evidence="4">
    <location>
        <begin position="57"/>
        <end position="338"/>
    </location>
</feature>
<proteinExistence type="inferred from homology"/>
<feature type="signal peptide" evidence="3">
    <location>
        <begin position="1"/>
        <end position="21"/>
    </location>
</feature>
<dbReference type="EMBL" id="JAXOVC010000008">
    <property type="protein sequence ID" value="KAK4498373.1"/>
    <property type="molecule type" value="Genomic_DNA"/>
</dbReference>
<evidence type="ECO:0000256" key="3">
    <source>
        <dbReference type="SAM" id="SignalP"/>
    </source>
</evidence>
<dbReference type="InterPro" id="IPR000073">
    <property type="entry name" value="AB_hydrolase_1"/>
</dbReference>
<gene>
    <name evidence="5" type="ORF">PRZ48_011031</name>
</gene>
<dbReference type="PRINTS" id="PR00412">
    <property type="entry name" value="EPOXHYDRLASE"/>
</dbReference>
<reference evidence="5 6" key="1">
    <citation type="journal article" date="2023" name="G3 (Bethesda)">
        <title>A chromosome-level genome assembly of Zasmidium syzygii isolated from banana leaves.</title>
        <authorList>
            <person name="van Westerhoven A.C."/>
            <person name="Mehrabi R."/>
            <person name="Talebi R."/>
            <person name="Steentjes M.B.F."/>
            <person name="Corcolon B."/>
            <person name="Chong P.A."/>
            <person name="Kema G.H.J."/>
            <person name="Seidl M.F."/>
        </authorList>
    </citation>
    <scope>NUCLEOTIDE SEQUENCE [LARGE SCALE GENOMIC DNA]</scope>
    <source>
        <strain evidence="5 6">P124</strain>
    </source>
</reference>
<dbReference type="InterPro" id="IPR000639">
    <property type="entry name" value="Epox_hydrolase-like"/>
</dbReference>
<keyword evidence="3" id="KW-0732">Signal</keyword>
<organism evidence="5 6">
    <name type="scientific">Zasmidium cellare</name>
    <name type="common">Wine cellar mold</name>
    <name type="synonym">Racodium cellare</name>
    <dbReference type="NCBI Taxonomy" id="395010"/>
    <lineage>
        <taxon>Eukaryota</taxon>
        <taxon>Fungi</taxon>
        <taxon>Dikarya</taxon>
        <taxon>Ascomycota</taxon>
        <taxon>Pezizomycotina</taxon>
        <taxon>Dothideomycetes</taxon>
        <taxon>Dothideomycetidae</taxon>
        <taxon>Mycosphaerellales</taxon>
        <taxon>Mycosphaerellaceae</taxon>
        <taxon>Zasmidium</taxon>
    </lineage>
</organism>
<accession>A0ABR0EB66</accession>
<dbReference type="Proteomes" id="UP001305779">
    <property type="component" value="Unassembled WGS sequence"/>
</dbReference>
<evidence type="ECO:0000256" key="2">
    <source>
        <dbReference type="ARBA" id="ARBA00038334"/>
    </source>
</evidence>
<comment type="similarity">
    <text evidence="2">Belongs to the AB hydrolase superfamily. Epoxide hydrolase family.</text>
</comment>
<name>A0ABR0EB66_ZASCE</name>
<dbReference type="InterPro" id="IPR029058">
    <property type="entry name" value="AB_hydrolase_fold"/>
</dbReference>
<sequence>MLSHIFGLLTWLLLTASRTVAISVPGSVPGTTSHFAQVGGNTYHYLRSRPEGTPIGTILLLHGYPDFSYGWRYQIPHLTSLGYLVITPDMLGYADTDAPAEFAEYAKKKLSTDMALLMDQIVPNEQIIVGGHDWGADLTYKLTIWYPDLVKAFFTLSVPYWPPVFGLSAAPFVDLPYLVLNNSFKTLGYELQWRDFDYDRRWQNETEIHWLLNAAYGGLTANGTNPLSPYTGFDLPLLPHLLPNTLLNASDLAFYVQNYAKKGLRGPDNWYRTYHIDWEDELQIAEDLAGKRVFHMPSLFIPGTQDAILTPSTWNNSGQYYDNLTIMPVNAGHWVMPQAPDEVNRILTTWLAGLSN</sequence>
<comment type="caution">
    <text evidence="5">The sequence shown here is derived from an EMBL/GenBank/DDBJ whole genome shotgun (WGS) entry which is preliminary data.</text>
</comment>